<dbReference type="AlphaFoldDB" id="A0A5B8SUX8"/>
<reference evidence="1 2" key="1">
    <citation type="submission" date="2019-06" db="EMBL/GenBank/DDBJ databases">
        <title>Genome analyses of bacteria isolated from kimchi.</title>
        <authorList>
            <person name="Lee S."/>
            <person name="Ahn S."/>
            <person name="Roh S."/>
        </authorList>
    </citation>
    <scope>NUCLEOTIDE SEQUENCE [LARGE SCALE GENOMIC DNA]</scope>
    <source>
        <strain evidence="1 2">CBA4606</strain>
    </source>
</reference>
<name>A0A5B8SUX8_9GAMM</name>
<dbReference type="EMBL" id="CP042382">
    <property type="protein sequence ID" value="QEA40799.1"/>
    <property type="molecule type" value="Genomic_DNA"/>
</dbReference>
<proteinExistence type="predicted"/>
<dbReference type="Gene3D" id="2.130.10.10">
    <property type="entry name" value="YVTN repeat-like/Quinoprotein amine dehydrogenase"/>
    <property type="match status" value="1"/>
</dbReference>
<keyword evidence="2" id="KW-1185">Reference proteome</keyword>
<protein>
    <submittedName>
        <fullName evidence="1">DUF1513 domain-containing protein</fullName>
    </submittedName>
</protein>
<organism evidence="1 2">
    <name type="scientific">Pistricoccus aurantiacus</name>
    <dbReference type="NCBI Taxonomy" id="1883414"/>
    <lineage>
        <taxon>Bacteria</taxon>
        <taxon>Pseudomonadati</taxon>
        <taxon>Pseudomonadota</taxon>
        <taxon>Gammaproteobacteria</taxon>
        <taxon>Oceanospirillales</taxon>
        <taxon>Halomonadaceae</taxon>
        <taxon>Pistricoccus</taxon>
    </lineage>
</organism>
<dbReference type="OrthoDB" id="5624218at2"/>
<sequence>MNRRRFLKNSLTLGALAQMPWAWGKVPEGEPLLLSAVDDARGRHCLAGATAQGELAFISQVPERCHGGTRRPGREEVVMFARRPGRHFHVVNTATGKKQLSVAASEGRHFYGHGVFSPDGRYLYAAANRFETREGIVQVYDARKDYRPVKELSLDGIGPHELRLHPDGETLIVALGGIETHPDYGRVKLNLDSMAPALLLMNSHSGEIHARHTPSHHQLSCRHLDVAPDGTVILGYQFQGPEWETPPLIARLDGKSGEFHELTLPETLTPRLRNYIASIAVSRDGKHAAITAPRGNRVLILDTRDGRLLNESELEDAAGVVAYGDGFLISSGRGGLYRLSSEASTPQRLTTLPLHWDNHLTLA</sequence>
<dbReference type="PIRSF" id="PIRSF028101">
    <property type="entry name" value="UCP028101"/>
    <property type="match status" value="1"/>
</dbReference>
<dbReference type="Pfam" id="PF07433">
    <property type="entry name" value="DUF1513"/>
    <property type="match status" value="1"/>
</dbReference>
<accession>A0A5B8SUX8</accession>
<gene>
    <name evidence="1" type="ORF">FGL86_03155</name>
</gene>
<dbReference type="SUPFAM" id="SSF82171">
    <property type="entry name" value="DPP6 N-terminal domain-like"/>
    <property type="match status" value="1"/>
</dbReference>
<evidence type="ECO:0000313" key="2">
    <source>
        <dbReference type="Proteomes" id="UP000321272"/>
    </source>
</evidence>
<dbReference type="InterPro" id="IPR008311">
    <property type="entry name" value="UCP028101"/>
</dbReference>
<dbReference type="InterPro" id="IPR015943">
    <property type="entry name" value="WD40/YVTN_repeat-like_dom_sf"/>
</dbReference>
<dbReference type="Proteomes" id="UP000321272">
    <property type="component" value="Chromosome"/>
</dbReference>
<evidence type="ECO:0000313" key="1">
    <source>
        <dbReference type="EMBL" id="QEA40799.1"/>
    </source>
</evidence>
<dbReference type="KEGG" id="paur:FGL86_03155"/>